<sequence length="128" mass="13955">MKSIGIEIKSNTCILLAVESADDLCAGHKIELMDSYDALSVKEFFKQLKDWLDTQSAEVISIKKRGEKGKFSGGACSFKIEGLVQLAASVPVRLVGGPELNRLAKTITAFPVMKKYQEQAYLTALSAL</sequence>
<dbReference type="Pfam" id="PF11215">
    <property type="entry name" value="DUF3010"/>
    <property type="match status" value="1"/>
</dbReference>
<dbReference type="RefSeq" id="WP_274150883.1">
    <property type="nucleotide sequence ID" value="NZ_CP117811.1"/>
</dbReference>
<keyword evidence="2" id="KW-1185">Reference proteome</keyword>
<protein>
    <submittedName>
        <fullName evidence="1">DUF3010 family protein</fullName>
    </submittedName>
</protein>
<accession>A0ABY7VU66</accession>
<dbReference type="EMBL" id="CP117811">
    <property type="protein sequence ID" value="WDE96818.1"/>
    <property type="molecule type" value="Genomic_DNA"/>
</dbReference>
<dbReference type="Proteomes" id="UP001214250">
    <property type="component" value="Chromosome 1"/>
</dbReference>
<reference evidence="1 2" key="1">
    <citation type="submission" date="2023-02" db="EMBL/GenBank/DDBJ databases">
        <title>Genome sequence of Lentisphaera profundi SAORIC-696.</title>
        <authorList>
            <person name="Kim e."/>
            <person name="Cho J.-C."/>
            <person name="Choi A."/>
            <person name="Kang I."/>
        </authorList>
    </citation>
    <scope>NUCLEOTIDE SEQUENCE [LARGE SCALE GENOMIC DNA]</scope>
    <source>
        <strain evidence="1 2">SAORIC-696</strain>
    </source>
</reference>
<dbReference type="InterPro" id="IPR021378">
    <property type="entry name" value="DUF3010"/>
</dbReference>
<name>A0ABY7VU66_9BACT</name>
<gene>
    <name evidence="1" type="ORF">PQO03_02435</name>
</gene>
<evidence type="ECO:0000313" key="2">
    <source>
        <dbReference type="Proteomes" id="UP001214250"/>
    </source>
</evidence>
<proteinExistence type="predicted"/>
<organism evidence="1 2">
    <name type="scientific">Lentisphaera profundi</name>
    <dbReference type="NCBI Taxonomy" id="1658616"/>
    <lineage>
        <taxon>Bacteria</taxon>
        <taxon>Pseudomonadati</taxon>
        <taxon>Lentisphaerota</taxon>
        <taxon>Lentisphaeria</taxon>
        <taxon>Lentisphaerales</taxon>
        <taxon>Lentisphaeraceae</taxon>
        <taxon>Lentisphaera</taxon>
    </lineage>
</organism>
<evidence type="ECO:0000313" key="1">
    <source>
        <dbReference type="EMBL" id="WDE96818.1"/>
    </source>
</evidence>